<dbReference type="InterPro" id="IPR011989">
    <property type="entry name" value="ARM-like"/>
</dbReference>
<reference evidence="1" key="1">
    <citation type="thesis" date="2021" institute="BYU ScholarsArchive" country="Provo, UT, USA">
        <title>Applications of and Algorithms for Genome Assembly and Genomic Analyses with an Emphasis on Marine Teleosts.</title>
        <authorList>
            <person name="Pickett B.D."/>
        </authorList>
    </citation>
    <scope>NUCLEOTIDE SEQUENCE</scope>
    <source>
        <strain evidence="1">HI-2016</strain>
    </source>
</reference>
<dbReference type="InterPro" id="IPR043379">
    <property type="entry name" value="ANKAR"/>
</dbReference>
<dbReference type="Proteomes" id="UP000824540">
    <property type="component" value="Unassembled WGS sequence"/>
</dbReference>
<dbReference type="PANTHER" id="PTHR46464">
    <property type="entry name" value="ANK_REP_REGION DOMAIN-CONTAINING PROTEIN"/>
    <property type="match status" value="1"/>
</dbReference>
<comment type="caution">
    <text evidence="1">The sequence shown here is derived from an EMBL/GenBank/DDBJ whole genome shotgun (WGS) entry which is preliminary data.</text>
</comment>
<dbReference type="OrthoDB" id="8940625at2759"/>
<accession>A0A8T2PE03</accession>
<dbReference type="InterPro" id="IPR016024">
    <property type="entry name" value="ARM-type_fold"/>
</dbReference>
<proteinExistence type="predicted"/>
<dbReference type="EMBL" id="JAFBMS010000009">
    <property type="protein sequence ID" value="KAG9349421.1"/>
    <property type="molecule type" value="Genomic_DNA"/>
</dbReference>
<keyword evidence="2" id="KW-1185">Reference proteome</keyword>
<name>A0A8T2PE03_9TELE</name>
<dbReference type="AlphaFoldDB" id="A0A8T2PE03"/>
<evidence type="ECO:0000313" key="2">
    <source>
        <dbReference type="Proteomes" id="UP000824540"/>
    </source>
</evidence>
<evidence type="ECO:0000313" key="1">
    <source>
        <dbReference type="EMBL" id="KAG9349421.1"/>
    </source>
</evidence>
<sequence length="205" mass="22822">MALSQDCRSHQDGLCKEKGVPPLVRLLRGSRTTERTLLCVIQALGALCIGVAHTSNINSQMAIAEEKAIPTLLELLKHHRSLQVKVLVAQTLACVMLGNQELQVTIMNQGEFTYNHVLQLLHAQDQSISLEAGYALSLFAYNNKVQQALILQTGGISIAAYEPFLESESETHRAKAAFQIHMQEKYTHMRLLFLPVSSQTWTRCP</sequence>
<dbReference type="Gene3D" id="1.25.10.10">
    <property type="entry name" value="Leucine-rich Repeat Variant"/>
    <property type="match status" value="1"/>
</dbReference>
<organism evidence="1 2">
    <name type="scientific">Albula glossodonta</name>
    <name type="common">roundjaw bonefish</name>
    <dbReference type="NCBI Taxonomy" id="121402"/>
    <lineage>
        <taxon>Eukaryota</taxon>
        <taxon>Metazoa</taxon>
        <taxon>Chordata</taxon>
        <taxon>Craniata</taxon>
        <taxon>Vertebrata</taxon>
        <taxon>Euteleostomi</taxon>
        <taxon>Actinopterygii</taxon>
        <taxon>Neopterygii</taxon>
        <taxon>Teleostei</taxon>
        <taxon>Albuliformes</taxon>
        <taxon>Albulidae</taxon>
        <taxon>Albula</taxon>
    </lineage>
</organism>
<gene>
    <name evidence="1" type="ORF">JZ751_027864</name>
</gene>
<dbReference type="SUPFAM" id="SSF48371">
    <property type="entry name" value="ARM repeat"/>
    <property type="match status" value="1"/>
</dbReference>
<protein>
    <submittedName>
        <fullName evidence="1">Uncharacterized protein</fullName>
    </submittedName>
</protein>
<dbReference type="PANTHER" id="PTHR46464:SF1">
    <property type="entry name" value="ANKYRIN AND ARMADILLO REPEAT-CONTAINING PROTEIN"/>
    <property type="match status" value="1"/>
</dbReference>